<gene>
    <name evidence="4" type="ORF">OBE_05435</name>
</gene>
<dbReference type="PROSITE" id="PS00893">
    <property type="entry name" value="NUDIX_BOX"/>
    <property type="match status" value="1"/>
</dbReference>
<evidence type="ECO:0000313" key="4">
    <source>
        <dbReference type="EMBL" id="EKC67461.1"/>
    </source>
</evidence>
<organism evidence="4">
    <name type="scientific">human gut metagenome</name>
    <dbReference type="NCBI Taxonomy" id="408170"/>
    <lineage>
        <taxon>unclassified sequences</taxon>
        <taxon>metagenomes</taxon>
        <taxon>organismal metagenomes</taxon>
    </lineage>
</organism>
<dbReference type="InterPro" id="IPR000086">
    <property type="entry name" value="NUDIX_hydrolase_dom"/>
</dbReference>
<feature type="domain" description="Nudix hydrolase" evidence="3">
    <location>
        <begin position="39"/>
        <end position="166"/>
    </location>
</feature>
<dbReference type="InterPro" id="IPR015797">
    <property type="entry name" value="NUDIX_hydrolase-like_dom_sf"/>
</dbReference>
<dbReference type="EMBL" id="AJWZ01003715">
    <property type="protein sequence ID" value="EKC67461.1"/>
    <property type="molecule type" value="Genomic_DNA"/>
</dbReference>
<sequence>MQHTEIKLNSKEIFKGNVFRVTMDQVELENGMTSFREVVHHNGGACILPLTDDDKVLMVRQYRYALKEELWELPAGKLEKDEDPFEAAKRELEEECGVTAERFINLGVLYPTVGYDSEKIYIWAAKGLKPTSQHLDDGEFLDVAALPFDDVLQMVMTDEIRDSKTV</sequence>
<keyword evidence="2" id="KW-0378">Hydrolase</keyword>
<dbReference type="SUPFAM" id="SSF55811">
    <property type="entry name" value="Nudix"/>
    <property type="match status" value="1"/>
</dbReference>
<dbReference type="GO" id="GO:0016462">
    <property type="term" value="F:pyrophosphatase activity"/>
    <property type="evidence" value="ECO:0007669"/>
    <property type="project" value="UniProtKB-ARBA"/>
</dbReference>
<name>K1U7L3_9ZZZZ</name>
<dbReference type="GO" id="GO:0019693">
    <property type="term" value="P:ribose phosphate metabolic process"/>
    <property type="evidence" value="ECO:0007669"/>
    <property type="project" value="TreeGrafter"/>
</dbReference>
<dbReference type="PRINTS" id="PR00502">
    <property type="entry name" value="NUDIXFAMILY"/>
</dbReference>
<dbReference type="Gene3D" id="3.90.79.10">
    <property type="entry name" value="Nucleoside Triphosphate Pyrophosphohydrolase"/>
    <property type="match status" value="1"/>
</dbReference>
<dbReference type="PROSITE" id="PS51462">
    <property type="entry name" value="NUDIX"/>
    <property type="match status" value="1"/>
</dbReference>
<dbReference type="GO" id="GO:0006753">
    <property type="term" value="P:nucleoside phosphate metabolic process"/>
    <property type="evidence" value="ECO:0007669"/>
    <property type="project" value="TreeGrafter"/>
</dbReference>
<comment type="caution">
    <text evidence="4">The sequence shown here is derived from an EMBL/GenBank/DDBJ whole genome shotgun (WGS) entry which is preliminary data.</text>
</comment>
<dbReference type="InterPro" id="IPR020084">
    <property type="entry name" value="NUDIX_hydrolase_CS"/>
</dbReference>
<dbReference type="PANTHER" id="PTHR11839">
    <property type="entry name" value="UDP/ADP-SUGAR PYROPHOSPHATASE"/>
    <property type="match status" value="1"/>
</dbReference>
<feature type="non-terminal residue" evidence="4">
    <location>
        <position position="166"/>
    </location>
</feature>
<dbReference type="AlphaFoldDB" id="K1U7L3"/>
<evidence type="ECO:0000256" key="2">
    <source>
        <dbReference type="ARBA" id="ARBA00022801"/>
    </source>
</evidence>
<proteinExistence type="predicted"/>
<protein>
    <submittedName>
        <fullName evidence="4">MutT/NUDIX family protein</fullName>
    </submittedName>
</protein>
<dbReference type="InterPro" id="IPR020476">
    <property type="entry name" value="Nudix_hydrolase"/>
</dbReference>
<comment type="cofactor">
    <cofactor evidence="1">
        <name>Mg(2+)</name>
        <dbReference type="ChEBI" id="CHEBI:18420"/>
    </cofactor>
</comment>
<dbReference type="PANTHER" id="PTHR11839:SF18">
    <property type="entry name" value="NUDIX HYDROLASE DOMAIN-CONTAINING PROTEIN"/>
    <property type="match status" value="1"/>
</dbReference>
<dbReference type="GO" id="GO:0005829">
    <property type="term" value="C:cytosol"/>
    <property type="evidence" value="ECO:0007669"/>
    <property type="project" value="TreeGrafter"/>
</dbReference>
<dbReference type="Pfam" id="PF00293">
    <property type="entry name" value="NUDIX"/>
    <property type="match status" value="1"/>
</dbReference>
<reference evidence="4" key="1">
    <citation type="journal article" date="2013" name="Environ. Microbiol.">
        <title>Microbiota from the distal guts of lean and obese adolescents exhibit partial functional redundancy besides clear differences in community structure.</title>
        <authorList>
            <person name="Ferrer M."/>
            <person name="Ruiz A."/>
            <person name="Lanza F."/>
            <person name="Haange S.B."/>
            <person name="Oberbach A."/>
            <person name="Till H."/>
            <person name="Bargiela R."/>
            <person name="Campoy C."/>
            <person name="Segura M.T."/>
            <person name="Richter M."/>
            <person name="von Bergen M."/>
            <person name="Seifert J."/>
            <person name="Suarez A."/>
        </authorList>
    </citation>
    <scope>NUCLEOTIDE SEQUENCE</scope>
</reference>
<accession>K1U7L3</accession>
<evidence type="ECO:0000256" key="1">
    <source>
        <dbReference type="ARBA" id="ARBA00001946"/>
    </source>
</evidence>
<evidence type="ECO:0000259" key="3">
    <source>
        <dbReference type="PROSITE" id="PS51462"/>
    </source>
</evidence>